<dbReference type="PANTHER" id="PTHR46847">
    <property type="entry name" value="D-ALLOSE-BINDING PERIPLASMIC PROTEIN-RELATED"/>
    <property type="match status" value="1"/>
</dbReference>
<comment type="similarity">
    <text evidence="2">Belongs to the bacterial solute-binding protein 2 family.</text>
</comment>
<accession>A0A6H9UPA5</accession>
<comment type="caution">
    <text evidence="5">The sequence shown here is derived from an EMBL/GenBank/DDBJ whole genome shotgun (WGS) entry which is preliminary data.</text>
</comment>
<dbReference type="SUPFAM" id="SSF53822">
    <property type="entry name" value="Periplasmic binding protein-like I"/>
    <property type="match status" value="1"/>
</dbReference>
<dbReference type="GO" id="GO:0030246">
    <property type="term" value="F:carbohydrate binding"/>
    <property type="evidence" value="ECO:0007669"/>
    <property type="project" value="UniProtKB-ARBA"/>
</dbReference>
<evidence type="ECO:0000256" key="1">
    <source>
        <dbReference type="ARBA" id="ARBA00004196"/>
    </source>
</evidence>
<sequence length="482" mass="50136">MRLPSMVAASRCDQCRTAVCRVLRVLSPKQPLQARRVDDAVARRCSQADRYTPSAGTTTRSVAPGLLGASAAVPAADRSQRREEAMMSISSDVRRPRVPRAVPRPWGIRTLAAMAVAACLTVTSCAAADGDGTSGSQASKGDANLAAAKEVVETYSKPTRFPVDQPLTRGLAPGQRIAFMQCASPFCALLAQLYGTGTKTMGTVPVDTVKGGHSADGVQTALSSITADDPAALLLPAVNLGSVGASIRRANQAGIPIVGAGVMGGPKQGIDASINGPINYERQGTILADWAIVTAGGDANIVWYRNPELDFTKVSTEAFTTELKKNCPGCGVRYVDIPLSTIGTTAPSRVVSDLQAHPDTDIALFSSLETATGLPPALRSAGITEVKIAGSAPVPANLQDMKNGGIDAAVGLDAGVLAFTQLDAAVRLATDQPLTDAQKSGEVPLQLITKEDLPGDVSKGFSAYPDFVQRFSELWAKARKAG</sequence>
<evidence type="ECO:0000256" key="2">
    <source>
        <dbReference type="ARBA" id="ARBA00007639"/>
    </source>
</evidence>
<dbReference type="PANTHER" id="PTHR46847:SF1">
    <property type="entry name" value="D-ALLOSE-BINDING PERIPLASMIC PROTEIN-RELATED"/>
    <property type="match status" value="1"/>
</dbReference>
<dbReference type="AlphaFoldDB" id="A0A6H9UPA5"/>
<feature type="domain" description="Periplasmic binding protein" evidence="4">
    <location>
        <begin position="209"/>
        <end position="430"/>
    </location>
</feature>
<organism evidence="5 6">
    <name type="scientific">Streptomyces luteolifulvus</name>
    <dbReference type="NCBI Taxonomy" id="2615112"/>
    <lineage>
        <taxon>Bacteria</taxon>
        <taxon>Bacillati</taxon>
        <taxon>Actinomycetota</taxon>
        <taxon>Actinomycetes</taxon>
        <taxon>Kitasatosporales</taxon>
        <taxon>Streptomycetaceae</taxon>
        <taxon>Streptomyces</taxon>
    </lineage>
</organism>
<proteinExistence type="inferred from homology"/>
<dbReference type="EMBL" id="VZRB01000046">
    <property type="protein sequence ID" value="KAB1140109.1"/>
    <property type="molecule type" value="Genomic_DNA"/>
</dbReference>
<comment type="subcellular location">
    <subcellularLocation>
        <location evidence="1">Cell envelope</location>
    </subcellularLocation>
</comment>
<gene>
    <name evidence="5" type="ORF">F7R91_37410</name>
</gene>
<evidence type="ECO:0000313" key="6">
    <source>
        <dbReference type="Proteomes" id="UP000442707"/>
    </source>
</evidence>
<evidence type="ECO:0000313" key="5">
    <source>
        <dbReference type="EMBL" id="KAB1140109.1"/>
    </source>
</evidence>
<protein>
    <submittedName>
        <fullName evidence="5">Sugar ABC transporter substrate-binding protein</fullName>
    </submittedName>
</protein>
<evidence type="ECO:0000256" key="3">
    <source>
        <dbReference type="ARBA" id="ARBA00022729"/>
    </source>
</evidence>
<dbReference type="InterPro" id="IPR025997">
    <property type="entry name" value="SBP_2_dom"/>
</dbReference>
<dbReference type="InterPro" id="IPR028082">
    <property type="entry name" value="Peripla_BP_I"/>
</dbReference>
<reference evidence="5 6" key="1">
    <citation type="submission" date="2019-09" db="EMBL/GenBank/DDBJ databases">
        <title>Screening of Novel Bioactive Compounds from Soil-Associated.</title>
        <authorList>
            <person name="Zhao S."/>
        </authorList>
    </citation>
    <scope>NUCLEOTIDE SEQUENCE [LARGE SCALE GENOMIC DNA]</scope>
    <source>
        <strain evidence="5 6">HIT-DPA4</strain>
    </source>
</reference>
<keyword evidence="6" id="KW-1185">Reference proteome</keyword>
<dbReference type="Proteomes" id="UP000442707">
    <property type="component" value="Unassembled WGS sequence"/>
</dbReference>
<evidence type="ECO:0000259" key="4">
    <source>
        <dbReference type="Pfam" id="PF13407"/>
    </source>
</evidence>
<dbReference type="Gene3D" id="3.40.50.2300">
    <property type="match status" value="2"/>
</dbReference>
<dbReference type="Pfam" id="PF13407">
    <property type="entry name" value="Peripla_BP_4"/>
    <property type="match status" value="1"/>
</dbReference>
<name>A0A6H9UPA5_9ACTN</name>
<keyword evidence="3" id="KW-0732">Signal</keyword>
<dbReference type="GO" id="GO:0030313">
    <property type="term" value="C:cell envelope"/>
    <property type="evidence" value="ECO:0007669"/>
    <property type="project" value="UniProtKB-SubCell"/>
</dbReference>